<protein>
    <submittedName>
        <fullName evidence="1">Signal peptide protein: Conserved repeat domain protein</fullName>
    </submittedName>
</protein>
<dbReference type="RefSeq" id="WP_162658303.1">
    <property type="nucleotide sequence ID" value="NZ_LR593887.1"/>
</dbReference>
<dbReference type="EMBL" id="LR586016">
    <property type="protein sequence ID" value="VIP03212.1"/>
    <property type="molecule type" value="Genomic_DNA"/>
</dbReference>
<name>A0A6C2YQP9_9BACT</name>
<dbReference type="Proteomes" id="UP000464378">
    <property type="component" value="Chromosome"/>
</dbReference>
<proteinExistence type="predicted"/>
<evidence type="ECO:0000313" key="2">
    <source>
        <dbReference type="Proteomes" id="UP000464378"/>
    </source>
</evidence>
<dbReference type="InParanoid" id="A0A6C2YQP9"/>
<gene>
    <name evidence="1" type="ORF">GMBLW1_07480</name>
</gene>
<evidence type="ECO:0000313" key="1">
    <source>
        <dbReference type="EMBL" id="VIP03212.1"/>
    </source>
</evidence>
<dbReference type="AlphaFoldDB" id="A0A6C2YQP9"/>
<sequence>MNLGLLSLVLPVLAAGPLGPPPPAPVVYLRVIAPEGTKVQYHPGTPMAVARPAPSQVAVRPGYVYKLGLIDLPDDPQRPLYPSIEVYGAVRPNPQTDLSKYPVPIPFSKEEIERVRRGSLLTKVIYLEDPDFAAPVATTPDSPLQLESINEKDAIREAGERGRLMVVVRLGSRHYADEELGRMFVPGTMLLPGEAAMAPAQAPPQLDISMWGLFVDPILGPKVDGFECLTDGGDKGLRLGLDSRGRLSGLDASDSSMEYTTKSGKKVTSSNRVCVCIPRFAILNVETSPVGIHLAAGPQANLKLVGRDQLKLAKRPGRLEIGEAAQSVRDFTAMKAMIHRIGPHIFEQLIGKPVAISRSQGVSVFSKFVDVQDLTAFNEECLALTKWVAPPYPEKIGDTVTFFLRYKNLTLEPIEDVVVSDSLTARLEYIPETSRSDRASNFTVSPNEVGSSVLRWQIPGKLMPGQSGVVSFQAKIR</sequence>
<accession>A0A6C2YQP9</accession>
<dbReference type="InterPro" id="IPR047589">
    <property type="entry name" value="DUF11_rpt"/>
</dbReference>
<dbReference type="NCBIfam" id="TIGR01451">
    <property type="entry name" value="B_ant_repeat"/>
    <property type="match status" value="1"/>
</dbReference>
<dbReference type="EMBL" id="LR593887">
    <property type="protein sequence ID" value="VTS03724.1"/>
    <property type="molecule type" value="Genomic_DNA"/>
</dbReference>
<reference evidence="1" key="1">
    <citation type="submission" date="2019-04" db="EMBL/GenBank/DDBJ databases">
        <authorList>
            <consortium name="Science for Life Laboratories"/>
        </authorList>
    </citation>
    <scope>NUCLEOTIDE SEQUENCE</scope>
    <source>
        <strain evidence="1">MBLW1</strain>
    </source>
</reference>
<organism evidence="1">
    <name type="scientific">Tuwongella immobilis</name>
    <dbReference type="NCBI Taxonomy" id="692036"/>
    <lineage>
        <taxon>Bacteria</taxon>
        <taxon>Pseudomonadati</taxon>
        <taxon>Planctomycetota</taxon>
        <taxon>Planctomycetia</taxon>
        <taxon>Gemmatales</taxon>
        <taxon>Gemmataceae</taxon>
        <taxon>Tuwongella</taxon>
    </lineage>
</organism>
<dbReference type="KEGG" id="tim:GMBLW1_07480"/>
<keyword evidence="2" id="KW-1185">Reference proteome</keyword>